<keyword evidence="3" id="KW-0206">Cytoskeleton</keyword>
<dbReference type="AlphaFoldDB" id="A0AAV7MH34"/>
<name>A0AAV7MH34_PLEWA</name>
<evidence type="ECO:0000256" key="4">
    <source>
        <dbReference type="SAM" id="Coils"/>
    </source>
</evidence>
<sequence>MRKDKKPVQEKSAFFRLRTTANWAVSSPRKSYRIIQAKRRTPRLSLSPRSRRRTLPVTGDRDMANKENEVAFGGNLQEKLLKESRTYLLNSSDPGTSQTDGPSSKYSSFFTEVSSHHDTMTQVLFSRNLRLSVALTFWRRQNICELTAYLLRIEDLSVLADCLPMLTNSIQEEKAYVSPGCCVDLMPMVTKLITRPYEDYKLVGLNWLQAVLRRWWLELSGDSQTQEDGSQLRDPCTLVGRSVVICMRWEKLREELCWEKLREELCWEKLREELCWEKLREELCWEKLREELRWEKLREELRWEKLREELRWEKLREELRWEKLREELRWEKLREELRWEKLREELREELRWEKLREELRWEELRWEKLREELRWEKLREELRWEKLREELRWEKLREELRWEKLREELRREKLKEDLRREKEDLRREKEDLRRWTCDGRRWTCDGRRWTCDGRRWEKLKE</sequence>
<evidence type="ECO:0000256" key="1">
    <source>
        <dbReference type="ARBA" id="ARBA00004245"/>
    </source>
</evidence>
<evidence type="ECO:0000256" key="3">
    <source>
        <dbReference type="ARBA" id="ARBA00023212"/>
    </source>
</evidence>
<dbReference type="InterPro" id="IPR042404">
    <property type="entry name" value="KATNBL1"/>
</dbReference>
<gene>
    <name evidence="6" type="ORF">NDU88_000075</name>
</gene>
<dbReference type="PANTHER" id="PTHR14682">
    <property type="entry name" value="KATNB1-LIKE PROTEIN 1"/>
    <property type="match status" value="1"/>
</dbReference>
<dbReference type="GO" id="GO:0008017">
    <property type="term" value="F:microtubule binding"/>
    <property type="evidence" value="ECO:0007669"/>
    <property type="project" value="InterPro"/>
</dbReference>
<dbReference type="Proteomes" id="UP001066276">
    <property type="component" value="Chromosome 9"/>
</dbReference>
<keyword evidence="2" id="KW-0963">Cytoplasm</keyword>
<feature type="domain" description="Katanin p80 subunit C-terminal" evidence="5">
    <location>
        <begin position="116"/>
        <end position="226"/>
    </location>
</feature>
<keyword evidence="7" id="KW-1185">Reference proteome</keyword>
<evidence type="ECO:0000313" key="6">
    <source>
        <dbReference type="EMBL" id="KAJ1102626.1"/>
    </source>
</evidence>
<evidence type="ECO:0000256" key="2">
    <source>
        <dbReference type="ARBA" id="ARBA00022490"/>
    </source>
</evidence>
<dbReference type="PANTHER" id="PTHR14682:SF1">
    <property type="entry name" value="KATNB1-LIKE PROTEIN 1"/>
    <property type="match status" value="1"/>
</dbReference>
<proteinExistence type="predicted"/>
<protein>
    <recommendedName>
        <fullName evidence="5">Katanin p80 subunit C-terminal domain-containing protein</fullName>
    </recommendedName>
</protein>
<comment type="caution">
    <text evidence="6">The sequence shown here is derived from an EMBL/GenBank/DDBJ whole genome shotgun (WGS) entry which is preliminary data.</text>
</comment>
<dbReference type="GO" id="GO:0005730">
    <property type="term" value="C:nucleolus"/>
    <property type="evidence" value="ECO:0007669"/>
    <property type="project" value="TreeGrafter"/>
</dbReference>
<dbReference type="Pfam" id="PF13925">
    <property type="entry name" value="Katanin_con80"/>
    <property type="match status" value="1"/>
</dbReference>
<dbReference type="InterPro" id="IPR028021">
    <property type="entry name" value="Katanin_C-terminal"/>
</dbReference>
<accession>A0AAV7MH34</accession>
<feature type="coiled-coil region" evidence="4">
    <location>
        <begin position="397"/>
        <end position="438"/>
    </location>
</feature>
<reference evidence="6" key="1">
    <citation type="journal article" date="2022" name="bioRxiv">
        <title>Sequencing and chromosome-scale assembly of the giantPleurodeles waltlgenome.</title>
        <authorList>
            <person name="Brown T."/>
            <person name="Elewa A."/>
            <person name="Iarovenko S."/>
            <person name="Subramanian E."/>
            <person name="Araus A.J."/>
            <person name="Petzold A."/>
            <person name="Susuki M."/>
            <person name="Suzuki K.-i.T."/>
            <person name="Hayashi T."/>
            <person name="Toyoda A."/>
            <person name="Oliveira C."/>
            <person name="Osipova E."/>
            <person name="Leigh N.D."/>
            <person name="Simon A."/>
            <person name="Yun M.H."/>
        </authorList>
    </citation>
    <scope>NUCLEOTIDE SEQUENCE</scope>
    <source>
        <strain evidence="6">20211129_DDA</strain>
        <tissue evidence="6">Liver</tissue>
    </source>
</reference>
<dbReference type="GO" id="GO:0005856">
    <property type="term" value="C:cytoskeleton"/>
    <property type="evidence" value="ECO:0007669"/>
    <property type="project" value="UniProtKB-SubCell"/>
</dbReference>
<organism evidence="6 7">
    <name type="scientific">Pleurodeles waltl</name>
    <name type="common">Iberian ribbed newt</name>
    <dbReference type="NCBI Taxonomy" id="8319"/>
    <lineage>
        <taxon>Eukaryota</taxon>
        <taxon>Metazoa</taxon>
        <taxon>Chordata</taxon>
        <taxon>Craniata</taxon>
        <taxon>Vertebrata</taxon>
        <taxon>Euteleostomi</taxon>
        <taxon>Amphibia</taxon>
        <taxon>Batrachia</taxon>
        <taxon>Caudata</taxon>
        <taxon>Salamandroidea</taxon>
        <taxon>Salamandridae</taxon>
        <taxon>Pleurodelinae</taxon>
        <taxon>Pleurodeles</taxon>
    </lineage>
</organism>
<keyword evidence="4" id="KW-0175">Coiled coil</keyword>
<dbReference type="EMBL" id="JANPWB010000013">
    <property type="protein sequence ID" value="KAJ1102626.1"/>
    <property type="molecule type" value="Genomic_DNA"/>
</dbReference>
<evidence type="ECO:0000313" key="7">
    <source>
        <dbReference type="Proteomes" id="UP001066276"/>
    </source>
</evidence>
<evidence type="ECO:0000259" key="5">
    <source>
        <dbReference type="Pfam" id="PF13925"/>
    </source>
</evidence>
<comment type="subcellular location">
    <subcellularLocation>
        <location evidence="1">Cytoplasm</location>
        <location evidence="1">Cytoskeleton</location>
    </subcellularLocation>
</comment>